<comment type="similarity">
    <text evidence="2">Belongs to the monovalent cation:proton antiporter 2 (CPA2) transporter (TC 2.A.37) family.</text>
</comment>
<evidence type="ECO:0000256" key="8">
    <source>
        <dbReference type="ARBA" id="ARBA00023136"/>
    </source>
</evidence>
<keyword evidence="5 9" id="KW-0812">Transmembrane</keyword>
<feature type="transmembrane region" description="Helical" evidence="9">
    <location>
        <begin position="222"/>
        <end position="247"/>
    </location>
</feature>
<dbReference type="Gene3D" id="1.20.1530.20">
    <property type="match status" value="1"/>
</dbReference>
<keyword evidence="6 9" id="KW-1133">Transmembrane helix</keyword>
<comment type="caution">
    <text evidence="11">The sequence shown here is derived from an EMBL/GenBank/DDBJ whole genome shotgun (WGS) entry which is preliminary data.</text>
</comment>
<name>A0A4S2EZY9_9ACTN</name>
<feature type="transmembrane region" description="Helical" evidence="9">
    <location>
        <begin position="332"/>
        <end position="352"/>
    </location>
</feature>
<comment type="subcellular location">
    <subcellularLocation>
        <location evidence="1">Membrane</location>
        <topology evidence="1">Multi-pass membrane protein</topology>
    </subcellularLocation>
</comment>
<dbReference type="EMBL" id="SRYE01000004">
    <property type="protein sequence ID" value="TGY61637.1"/>
    <property type="molecule type" value="Genomic_DNA"/>
</dbReference>
<proteinExistence type="inferred from homology"/>
<evidence type="ECO:0000256" key="6">
    <source>
        <dbReference type="ARBA" id="ARBA00022989"/>
    </source>
</evidence>
<evidence type="ECO:0000256" key="9">
    <source>
        <dbReference type="SAM" id="Phobius"/>
    </source>
</evidence>
<keyword evidence="7" id="KW-0406">Ion transport</keyword>
<dbReference type="Pfam" id="PF00999">
    <property type="entry name" value="Na_H_Exchanger"/>
    <property type="match status" value="1"/>
</dbReference>
<evidence type="ECO:0000313" key="11">
    <source>
        <dbReference type="EMBL" id="TGY61637.1"/>
    </source>
</evidence>
<evidence type="ECO:0000256" key="3">
    <source>
        <dbReference type="ARBA" id="ARBA00022448"/>
    </source>
</evidence>
<evidence type="ECO:0000256" key="2">
    <source>
        <dbReference type="ARBA" id="ARBA00005551"/>
    </source>
</evidence>
<evidence type="ECO:0000259" key="10">
    <source>
        <dbReference type="Pfam" id="PF00999"/>
    </source>
</evidence>
<evidence type="ECO:0000256" key="5">
    <source>
        <dbReference type="ARBA" id="ARBA00022692"/>
    </source>
</evidence>
<protein>
    <recommendedName>
        <fullName evidence="10">Cation/H+ exchanger transmembrane domain-containing protein</fullName>
    </recommendedName>
</protein>
<dbReference type="InterPro" id="IPR006153">
    <property type="entry name" value="Cation/H_exchanger_TM"/>
</dbReference>
<feature type="transmembrane region" description="Helical" evidence="9">
    <location>
        <begin position="295"/>
        <end position="320"/>
    </location>
</feature>
<feature type="transmembrane region" description="Helical" evidence="9">
    <location>
        <begin position="358"/>
        <end position="380"/>
    </location>
</feature>
<keyword evidence="3" id="KW-0813">Transport</keyword>
<gene>
    <name evidence="11" type="ORF">E5334_06420</name>
</gene>
<sequence length="397" mass="41871">MAAALFSLAIVCVATFVGPFLSSLIPGNWIQAGAFILILGSLLGPHGAGLIDPAAPGLPLLRQLGLAFIFLMGGYNLEPSRVVGSTGRHAMLAWLSSFGLGLLVAWLLPLEFSAKALIAFAISLTSTAFSKVESILSARHELDTPMGKVTESYGATGELLPVVAVALLLEERSPLVELGIMAFFVVVALVGKRLVLHEEHAHSKLDVFVHKGADSNQMMLRLVIAILVGLVALGVILGADMIVAGFAAGFILRQLTPDDSPVIGQVKIVAYGFFVPVAFVLSGCNIDVFEGGSEPLVVAGFILLLLLVRGLPVFVTLSLAPETRSMNPWRRFNIAIYSCTAMSTVVAMTSVAQEAGDMTAHIASVLVFAAALTTIVVPIITRLVEKTHSQAQLKSHA</sequence>
<dbReference type="GO" id="GO:0015297">
    <property type="term" value="F:antiporter activity"/>
    <property type="evidence" value="ECO:0007669"/>
    <property type="project" value="UniProtKB-KW"/>
</dbReference>
<keyword evidence="12" id="KW-1185">Reference proteome</keyword>
<keyword evidence="8 9" id="KW-0472">Membrane</keyword>
<dbReference type="Proteomes" id="UP000310263">
    <property type="component" value="Unassembled WGS sequence"/>
</dbReference>
<dbReference type="PANTHER" id="PTHR43562:SF1">
    <property type="entry name" value="NA(+)_H(+) ANTIPORTER YJBQ-RELATED"/>
    <property type="match status" value="1"/>
</dbReference>
<feature type="transmembrane region" description="Helical" evidence="9">
    <location>
        <begin position="176"/>
        <end position="195"/>
    </location>
</feature>
<feature type="transmembrane region" description="Helical" evidence="9">
    <location>
        <begin position="60"/>
        <end position="77"/>
    </location>
</feature>
<dbReference type="GO" id="GO:1902600">
    <property type="term" value="P:proton transmembrane transport"/>
    <property type="evidence" value="ECO:0007669"/>
    <property type="project" value="InterPro"/>
</dbReference>
<dbReference type="AlphaFoldDB" id="A0A4S2EZY9"/>
<organism evidence="11 12">
    <name type="scientific">Muricaecibacterium torontonense</name>
    <dbReference type="NCBI Taxonomy" id="3032871"/>
    <lineage>
        <taxon>Bacteria</taxon>
        <taxon>Bacillati</taxon>
        <taxon>Actinomycetota</taxon>
        <taxon>Coriobacteriia</taxon>
        <taxon>Coriobacteriales</taxon>
        <taxon>Atopobiaceae</taxon>
        <taxon>Muricaecibacterium</taxon>
    </lineage>
</organism>
<accession>A0A4S2EZY9</accession>
<dbReference type="OrthoDB" id="9793589at2"/>
<evidence type="ECO:0000256" key="1">
    <source>
        <dbReference type="ARBA" id="ARBA00004141"/>
    </source>
</evidence>
<dbReference type="InterPro" id="IPR038770">
    <property type="entry name" value="Na+/solute_symporter_sf"/>
</dbReference>
<evidence type="ECO:0000256" key="7">
    <source>
        <dbReference type="ARBA" id="ARBA00023065"/>
    </source>
</evidence>
<feature type="domain" description="Cation/H+ exchanger transmembrane" evidence="10">
    <location>
        <begin position="30"/>
        <end position="381"/>
    </location>
</feature>
<dbReference type="GO" id="GO:0016020">
    <property type="term" value="C:membrane"/>
    <property type="evidence" value="ECO:0007669"/>
    <property type="project" value="UniProtKB-SubCell"/>
</dbReference>
<reference evidence="11 12" key="1">
    <citation type="submission" date="2019-04" db="EMBL/GenBank/DDBJ databases">
        <title>Microbes associate with the intestines of laboratory mice.</title>
        <authorList>
            <person name="Navarre W."/>
            <person name="Wong E."/>
            <person name="Huang K."/>
            <person name="Tropini C."/>
            <person name="Ng K."/>
            <person name="Yu B."/>
        </authorList>
    </citation>
    <scope>NUCLEOTIDE SEQUENCE [LARGE SCALE GENOMIC DNA]</scope>
    <source>
        <strain evidence="11 12">NM07_P-09</strain>
    </source>
</reference>
<feature type="transmembrane region" description="Helical" evidence="9">
    <location>
        <begin position="29"/>
        <end position="48"/>
    </location>
</feature>
<feature type="transmembrane region" description="Helical" evidence="9">
    <location>
        <begin position="89"/>
        <end position="109"/>
    </location>
</feature>
<evidence type="ECO:0000256" key="4">
    <source>
        <dbReference type="ARBA" id="ARBA00022449"/>
    </source>
</evidence>
<feature type="transmembrane region" description="Helical" evidence="9">
    <location>
        <begin position="268"/>
        <end position="289"/>
    </location>
</feature>
<dbReference type="RefSeq" id="WP_136012770.1">
    <property type="nucleotide sequence ID" value="NZ_SRYE01000004.1"/>
</dbReference>
<evidence type="ECO:0000313" key="12">
    <source>
        <dbReference type="Proteomes" id="UP000310263"/>
    </source>
</evidence>
<dbReference type="PANTHER" id="PTHR43562">
    <property type="entry name" value="NAPA-TYPE SODIUM/HYDROGEN ANTIPORTER"/>
    <property type="match status" value="1"/>
</dbReference>
<keyword evidence="4" id="KW-0050">Antiport</keyword>